<proteinExistence type="predicted"/>
<dbReference type="SUPFAM" id="SSF54427">
    <property type="entry name" value="NTF2-like"/>
    <property type="match status" value="1"/>
</dbReference>
<dbReference type="AlphaFoldDB" id="A0A8H3FXZ1"/>
<keyword evidence="2" id="KW-1185">Reference proteome</keyword>
<protein>
    <recommendedName>
        <fullName evidence="3">SnoaL-like domain-containing protein</fullName>
    </recommendedName>
</protein>
<accession>A0A8H3FXZ1</accession>
<dbReference type="EMBL" id="CAJPDT010000064">
    <property type="protein sequence ID" value="CAF9932145.1"/>
    <property type="molecule type" value="Genomic_DNA"/>
</dbReference>
<dbReference type="Gene3D" id="3.10.450.50">
    <property type="match status" value="1"/>
</dbReference>
<dbReference type="OrthoDB" id="10264449at2759"/>
<dbReference type="Proteomes" id="UP000664534">
    <property type="component" value="Unassembled WGS sequence"/>
</dbReference>
<sequence length="174" mass="19722">MSLPYPTAYQIEEMFANRDVPSIFHTYLADPIDVTVVGQDFTVAGHYKSMQAFHDAIYARVSKALKVETIRVEIRRVIGGGESAWASVESLCTATSKYEKPYYLEFVDLVRFNSKGKIAQMKEFLDSGQRRLSALAYIELRSSSTVVKIDLSYIEKSFFFSCLAMLSQIDWGVL</sequence>
<evidence type="ECO:0008006" key="3">
    <source>
        <dbReference type="Google" id="ProtNLM"/>
    </source>
</evidence>
<comment type="caution">
    <text evidence="1">The sequence shown here is derived from an EMBL/GenBank/DDBJ whole genome shotgun (WGS) entry which is preliminary data.</text>
</comment>
<gene>
    <name evidence="1" type="ORF">IMSHALPRED_008812</name>
</gene>
<reference evidence="1" key="1">
    <citation type="submission" date="2021-03" db="EMBL/GenBank/DDBJ databases">
        <authorList>
            <person name="Tagirdzhanova G."/>
        </authorList>
    </citation>
    <scope>NUCLEOTIDE SEQUENCE</scope>
</reference>
<organism evidence="1 2">
    <name type="scientific">Imshaugia aleurites</name>
    <dbReference type="NCBI Taxonomy" id="172621"/>
    <lineage>
        <taxon>Eukaryota</taxon>
        <taxon>Fungi</taxon>
        <taxon>Dikarya</taxon>
        <taxon>Ascomycota</taxon>
        <taxon>Pezizomycotina</taxon>
        <taxon>Lecanoromycetes</taxon>
        <taxon>OSLEUM clade</taxon>
        <taxon>Lecanoromycetidae</taxon>
        <taxon>Lecanorales</taxon>
        <taxon>Lecanorineae</taxon>
        <taxon>Parmeliaceae</taxon>
        <taxon>Imshaugia</taxon>
    </lineage>
</organism>
<evidence type="ECO:0000313" key="2">
    <source>
        <dbReference type="Proteomes" id="UP000664534"/>
    </source>
</evidence>
<dbReference type="InterPro" id="IPR032710">
    <property type="entry name" value="NTF2-like_dom_sf"/>
</dbReference>
<name>A0A8H3FXZ1_9LECA</name>
<evidence type="ECO:0000313" key="1">
    <source>
        <dbReference type="EMBL" id="CAF9932145.1"/>
    </source>
</evidence>